<feature type="region of interest" description="Disordered" evidence="1">
    <location>
        <begin position="232"/>
        <end position="263"/>
    </location>
</feature>
<proteinExistence type="predicted"/>
<evidence type="ECO:0000313" key="2">
    <source>
        <dbReference type="EMBL" id="KAK3328989.1"/>
    </source>
</evidence>
<protein>
    <submittedName>
        <fullName evidence="2">Uncharacterized protein</fullName>
    </submittedName>
</protein>
<evidence type="ECO:0000256" key="1">
    <source>
        <dbReference type="SAM" id="MobiDB-lite"/>
    </source>
</evidence>
<dbReference type="EMBL" id="JAUEDM010000001">
    <property type="protein sequence ID" value="KAK3328989.1"/>
    <property type="molecule type" value="Genomic_DNA"/>
</dbReference>
<dbReference type="AlphaFoldDB" id="A0AAE0IPT8"/>
<gene>
    <name evidence="2" type="ORF">B0H66DRAFT_609586</name>
</gene>
<keyword evidence="3" id="KW-1185">Reference proteome</keyword>
<name>A0AAE0IPT8_9PEZI</name>
<evidence type="ECO:0000313" key="3">
    <source>
        <dbReference type="Proteomes" id="UP001283341"/>
    </source>
</evidence>
<dbReference type="Proteomes" id="UP001283341">
    <property type="component" value="Unassembled WGS sequence"/>
</dbReference>
<comment type="caution">
    <text evidence="2">The sequence shown here is derived from an EMBL/GenBank/DDBJ whole genome shotgun (WGS) entry which is preliminary data.</text>
</comment>
<accession>A0AAE0IPT8</accession>
<organism evidence="2 3">
    <name type="scientific">Apodospora peruviana</name>
    <dbReference type="NCBI Taxonomy" id="516989"/>
    <lineage>
        <taxon>Eukaryota</taxon>
        <taxon>Fungi</taxon>
        <taxon>Dikarya</taxon>
        <taxon>Ascomycota</taxon>
        <taxon>Pezizomycotina</taxon>
        <taxon>Sordariomycetes</taxon>
        <taxon>Sordariomycetidae</taxon>
        <taxon>Sordariales</taxon>
        <taxon>Lasiosphaeriaceae</taxon>
        <taxon>Apodospora</taxon>
    </lineage>
</organism>
<reference evidence="2" key="1">
    <citation type="journal article" date="2023" name="Mol. Phylogenet. Evol.">
        <title>Genome-scale phylogeny and comparative genomics of the fungal order Sordariales.</title>
        <authorList>
            <person name="Hensen N."/>
            <person name="Bonometti L."/>
            <person name="Westerberg I."/>
            <person name="Brannstrom I.O."/>
            <person name="Guillou S."/>
            <person name="Cros-Aarteil S."/>
            <person name="Calhoun S."/>
            <person name="Haridas S."/>
            <person name="Kuo A."/>
            <person name="Mondo S."/>
            <person name="Pangilinan J."/>
            <person name="Riley R."/>
            <person name="LaButti K."/>
            <person name="Andreopoulos B."/>
            <person name="Lipzen A."/>
            <person name="Chen C."/>
            <person name="Yan M."/>
            <person name="Daum C."/>
            <person name="Ng V."/>
            <person name="Clum A."/>
            <person name="Steindorff A."/>
            <person name="Ohm R.A."/>
            <person name="Martin F."/>
            <person name="Silar P."/>
            <person name="Natvig D.O."/>
            <person name="Lalanne C."/>
            <person name="Gautier V."/>
            <person name="Ament-Velasquez S.L."/>
            <person name="Kruys A."/>
            <person name="Hutchinson M.I."/>
            <person name="Powell A.J."/>
            <person name="Barry K."/>
            <person name="Miller A.N."/>
            <person name="Grigoriev I.V."/>
            <person name="Debuchy R."/>
            <person name="Gladieux P."/>
            <person name="Hiltunen Thoren M."/>
            <person name="Johannesson H."/>
        </authorList>
    </citation>
    <scope>NUCLEOTIDE SEQUENCE</scope>
    <source>
        <strain evidence="2">CBS 118394</strain>
    </source>
</reference>
<feature type="compositionally biased region" description="Basic and acidic residues" evidence="1">
    <location>
        <begin position="247"/>
        <end position="263"/>
    </location>
</feature>
<reference evidence="2" key="2">
    <citation type="submission" date="2023-06" db="EMBL/GenBank/DDBJ databases">
        <authorList>
            <consortium name="Lawrence Berkeley National Laboratory"/>
            <person name="Haridas S."/>
            <person name="Hensen N."/>
            <person name="Bonometti L."/>
            <person name="Westerberg I."/>
            <person name="Brannstrom I.O."/>
            <person name="Guillou S."/>
            <person name="Cros-Aarteil S."/>
            <person name="Calhoun S."/>
            <person name="Kuo A."/>
            <person name="Mondo S."/>
            <person name="Pangilinan J."/>
            <person name="Riley R."/>
            <person name="Labutti K."/>
            <person name="Andreopoulos B."/>
            <person name="Lipzen A."/>
            <person name="Chen C."/>
            <person name="Yanf M."/>
            <person name="Daum C."/>
            <person name="Ng V."/>
            <person name="Clum A."/>
            <person name="Steindorff A."/>
            <person name="Ohm R."/>
            <person name="Martin F."/>
            <person name="Silar P."/>
            <person name="Natvig D."/>
            <person name="Lalanne C."/>
            <person name="Gautier V."/>
            <person name="Ament-Velasquez S.L."/>
            <person name="Kruys A."/>
            <person name="Hutchinson M.I."/>
            <person name="Powell A.J."/>
            <person name="Barry K."/>
            <person name="Miller A.N."/>
            <person name="Grigoriev I.V."/>
            <person name="Debuchy R."/>
            <person name="Gladieux P."/>
            <person name="Thoren M.H."/>
            <person name="Johannesson H."/>
        </authorList>
    </citation>
    <scope>NUCLEOTIDE SEQUENCE</scope>
    <source>
        <strain evidence="2">CBS 118394</strain>
    </source>
</reference>
<sequence>MRRNKSKFRSLWYDTTESSVLLLSFIPAQPGIDGATTLSWLSACLVRVVDTYEQLPSYDPSLPPRWLRLSFPILAFFCKSATSGDDTNTTTTPLDLTKSLIVQLMKFIAEDPLAIDLESCRDFYSDEAWEDISQTGIELDRDQPRYLSEMDVKTGMDLFDRLVELLPDGERVIIIIDRLYELGGERKERNAVMRFLASTIDVHKHLKIKALLDGVPAASFAEKMADVSITMRDTGVPGDNGGITETVNRRRDQEARLESSRWENFEDDDNLAAGLGETLSR</sequence>